<dbReference type="SUPFAM" id="SSF46785">
    <property type="entry name" value="Winged helix' DNA-binding domain"/>
    <property type="match status" value="1"/>
</dbReference>
<dbReference type="EMBL" id="JACVVK020000524">
    <property type="protein sequence ID" value="KAK7468062.1"/>
    <property type="molecule type" value="Genomic_DNA"/>
</dbReference>
<dbReference type="GO" id="GO:0003677">
    <property type="term" value="F:DNA binding"/>
    <property type="evidence" value="ECO:0007669"/>
    <property type="project" value="UniProtKB-KW"/>
</dbReference>
<keyword evidence="1" id="KW-0238">DNA-binding</keyword>
<keyword evidence="5" id="KW-1185">Reference proteome</keyword>
<dbReference type="PANTHER" id="PTHR12619">
    <property type="entry name" value="RFX TRANSCRIPTION FACTOR FAMILY"/>
    <property type="match status" value="1"/>
</dbReference>
<dbReference type="InterPro" id="IPR039779">
    <property type="entry name" value="RFX-like"/>
</dbReference>
<accession>A0ABD0JBN7</accession>
<proteinExistence type="predicted"/>
<reference evidence="4 5" key="1">
    <citation type="journal article" date="2023" name="Sci. Data">
        <title>Genome assembly of the Korean intertidal mud-creeper Batillaria attramentaria.</title>
        <authorList>
            <person name="Patra A.K."/>
            <person name="Ho P.T."/>
            <person name="Jun S."/>
            <person name="Lee S.J."/>
            <person name="Kim Y."/>
            <person name="Won Y.J."/>
        </authorList>
    </citation>
    <scope>NUCLEOTIDE SEQUENCE [LARGE SCALE GENOMIC DNA]</scope>
    <source>
        <strain evidence="4">Wonlab-2016</strain>
    </source>
</reference>
<evidence type="ECO:0000256" key="2">
    <source>
        <dbReference type="SAM" id="MobiDB-lite"/>
    </source>
</evidence>
<feature type="region of interest" description="Disordered" evidence="2">
    <location>
        <begin position="73"/>
        <end position="102"/>
    </location>
</feature>
<feature type="domain" description="RFX-type winged-helix" evidence="3">
    <location>
        <begin position="104"/>
        <end position="163"/>
    </location>
</feature>
<dbReference type="Pfam" id="PF02257">
    <property type="entry name" value="RFX_DNA_binding"/>
    <property type="match status" value="1"/>
</dbReference>
<dbReference type="InterPro" id="IPR036390">
    <property type="entry name" value="WH_DNA-bd_sf"/>
</dbReference>
<feature type="compositionally biased region" description="Polar residues" evidence="2">
    <location>
        <begin position="579"/>
        <end position="591"/>
    </location>
</feature>
<evidence type="ECO:0000256" key="1">
    <source>
        <dbReference type="ARBA" id="ARBA00023125"/>
    </source>
</evidence>
<dbReference type="PANTHER" id="PTHR12619:SF5">
    <property type="entry name" value="TRANSCRIPTION FACTOR RFX4"/>
    <property type="match status" value="1"/>
</dbReference>
<dbReference type="InterPro" id="IPR003150">
    <property type="entry name" value="DNA-bd_RFX"/>
</dbReference>
<gene>
    <name evidence="4" type="ORF">BaRGS_00036713</name>
</gene>
<feature type="region of interest" description="Disordered" evidence="2">
    <location>
        <begin position="568"/>
        <end position="615"/>
    </location>
</feature>
<protein>
    <recommendedName>
        <fullName evidence="3">RFX-type winged-helix domain-containing protein</fullName>
    </recommendedName>
</protein>
<evidence type="ECO:0000313" key="4">
    <source>
        <dbReference type="EMBL" id="KAK7468062.1"/>
    </source>
</evidence>
<dbReference type="AlphaFoldDB" id="A0ABD0JBN7"/>
<dbReference type="InterPro" id="IPR057321">
    <property type="entry name" value="RFX1-4/6/8-like_BCD"/>
</dbReference>
<dbReference type="Gene3D" id="1.10.10.10">
    <property type="entry name" value="Winged helix-like DNA-binding domain superfamily/Winged helix DNA-binding domain"/>
    <property type="match status" value="1"/>
</dbReference>
<organism evidence="4 5">
    <name type="scientific">Batillaria attramentaria</name>
    <dbReference type="NCBI Taxonomy" id="370345"/>
    <lineage>
        <taxon>Eukaryota</taxon>
        <taxon>Metazoa</taxon>
        <taxon>Spiralia</taxon>
        <taxon>Lophotrochozoa</taxon>
        <taxon>Mollusca</taxon>
        <taxon>Gastropoda</taxon>
        <taxon>Caenogastropoda</taxon>
        <taxon>Sorbeoconcha</taxon>
        <taxon>Cerithioidea</taxon>
        <taxon>Batillariidae</taxon>
        <taxon>Batillaria</taxon>
    </lineage>
</organism>
<dbReference type="Proteomes" id="UP001519460">
    <property type="component" value="Unassembled WGS sequence"/>
</dbReference>
<dbReference type="PROSITE" id="PS51526">
    <property type="entry name" value="RFX_DBD"/>
    <property type="match status" value="1"/>
</dbReference>
<name>A0ABD0JBN7_9CAEN</name>
<comment type="caution">
    <text evidence="4">The sequence shown here is derived from an EMBL/GenBank/DDBJ whole genome shotgun (WGS) entry which is preliminary data.</text>
</comment>
<dbReference type="Pfam" id="PF25340">
    <property type="entry name" value="BCD_RFX"/>
    <property type="match status" value="1"/>
</dbReference>
<dbReference type="InterPro" id="IPR036388">
    <property type="entry name" value="WH-like_DNA-bd_sf"/>
</dbReference>
<evidence type="ECO:0000259" key="3">
    <source>
        <dbReference type="PROSITE" id="PS51526"/>
    </source>
</evidence>
<evidence type="ECO:0000313" key="5">
    <source>
        <dbReference type="Proteomes" id="UP001519460"/>
    </source>
</evidence>
<sequence>MEDGQCNDLCLNLRPNTFLTRLRLLPGCRLVRSGSSLHVLLTENGCTYFADWLDQCLEPNRTAMSEVEGHDKAGAACSGDEADDKGDRIPRGRGGSKPHSTPQTLKWLEENYEIAEGVCIPRSTLYYHYLDFCDANDTQPVNAASFGKIIRQQYHYYGIGVKECSSYYDVIYSSKGVQSVGDGKKGETTKQMVAYSPRSKLGTLLPEFPDIKDIKIPPGVEEGKVLTFLMMYRTHCQRILDTVIRANFDEVQNFLLHFWQGMPPHIVPILDSSTIVMLVGVCDSILYRAIASVLMPTVLQALPDSLTQVIRRFAKQLDDWLKTALSSLPEGLQNIKFDLARRFAQVLRRQTSLNHLCQAARSVLQSPDITGQLLDDWLSVDLNSIVKQTLYTMDQYTARDHTLISNLCGEFERLLEEQAPIESFIEWLDGMVDKCVVKPSAKPTKSLRQIARQFLLMWSCFGTRVIRDMTLHSAPSFGSFHLLHLMFDDYVLYRIEALYSQERASDFLKIVRGEEVCGSPADELILPDPSAIKDGLVPLTSPGAYCGGQAGAVYQDRMSVITSSRHILPDAQDYDSQPEGYTTDESSSLDQAPSPRGMGAEMQRSSTLTPPAQLPSAGSVYNGSYVTSSYGTLSGGIVTPNQGYNMAAPSHTMLSGMETHGRQPLMMQNESRVTGGEWQISPHSRQQQQGMMGDTHPVARGNGTVSYDPYSGSRHSGYDVTNYQYDVNPGMNNGKTAGMHDAGYMYSGYGNMNDVYMTSGVGLESSKRRYEEDQSMRPFKRTNKDSFYFEPSFTSI</sequence>